<dbReference type="InterPro" id="IPR006626">
    <property type="entry name" value="PbH1"/>
</dbReference>
<dbReference type="InterPro" id="IPR007742">
    <property type="entry name" value="NosD_dom"/>
</dbReference>
<dbReference type="AlphaFoldDB" id="A0A7W8D7S9"/>
<feature type="domain" description="Periplasmic copper-binding protein NosD beta helix" evidence="9">
    <location>
        <begin position="383"/>
        <end position="519"/>
    </location>
</feature>
<dbReference type="InterPro" id="IPR059226">
    <property type="entry name" value="Choice_anch_Q_dom"/>
</dbReference>
<protein>
    <submittedName>
        <fullName evidence="10">CSLREA domain-containing protein</fullName>
    </submittedName>
</protein>
<evidence type="ECO:0000256" key="8">
    <source>
        <dbReference type="SAM" id="SignalP"/>
    </source>
</evidence>
<feature type="chain" id="PRO_5030635006" evidence="8">
    <location>
        <begin position="27"/>
        <end position="662"/>
    </location>
</feature>
<proteinExistence type="predicted"/>
<keyword evidence="11" id="KW-1185">Reference proteome</keyword>
<dbReference type="SMART" id="SM00710">
    <property type="entry name" value="PbH1"/>
    <property type="match status" value="6"/>
</dbReference>
<evidence type="ECO:0000313" key="10">
    <source>
        <dbReference type="EMBL" id="MBB5208307.1"/>
    </source>
</evidence>
<name>A0A7W8D7S9_9GAMM</name>
<dbReference type="NCBIfam" id="TIGR01376">
    <property type="entry name" value="POMP_repeat"/>
    <property type="match status" value="1"/>
</dbReference>
<dbReference type="GO" id="GO:0009279">
    <property type="term" value="C:cell outer membrane"/>
    <property type="evidence" value="ECO:0007669"/>
    <property type="project" value="UniProtKB-SubCell"/>
</dbReference>
<comment type="caution">
    <text evidence="10">The sequence shown here is derived from an EMBL/GenBank/DDBJ whole genome shotgun (WGS) entry which is preliminary data.</text>
</comment>
<sequence length="662" mass="66143">MRSPRPTRVAPLAAVLAALLPLSAVAGGDNAIVVTTTTDAVDAFDQLCSLREAVLNANTNTQFSPVDNECPAGSGVATDVIVLEAMTTYPLTRVGADDESGDIDIADDPDLPAGIVDLRFQGVGIEEIATVSQTVAGERVFEIVQADVEFDAILVRGGATAEAGGGIYNDGGALVLRNMGVVENAAVSGGGVYSTGPVTMQTASIVSNTADLLGGGIMQDGATLTVTGGGFGYNEAVTGGGIYADGAAVTLSDGSVVVENLSTSDGAGIMLVGEADLDISDTVFSANIADGNGGAIRSLSEATVHIDDSVFVGNEATNGGALHFIGAANTILIAGGTFFGNAATASGGAINASTTIANDALFEANTAGTDGGAILATLSFKATDVRVVGNSAQSGGGIHAQLLTMDRTRVEDNAATGSGGGAYVTNRVTVADSRITGNTAGGDGAGVYYDQSESSPTAAMTRSLVAGNVTQGDGGGIWVTGSGTFVLSNTTISQNRAPNGSGSGLFVDTDKLVRIVNVTLADNFPGENVAKYGTLEMKNSIITTPGGIDCVVALDDPQIVSLGNNLADDDTCIGLDDPTDMTEVDVLLAPLAYTSSTMLTHALLAGSPAIDRGDNAACSAAPIDGVDQRGGARDVGLACDIGAHEQGAAVSTTLFGDGFESE</sequence>
<dbReference type="InterPro" id="IPR003368">
    <property type="entry name" value="POMP_repeat"/>
</dbReference>
<dbReference type="PANTHER" id="PTHR11319">
    <property type="entry name" value="G PROTEIN-COUPLED RECEPTOR-RELATED"/>
    <property type="match status" value="1"/>
</dbReference>
<keyword evidence="6" id="KW-0472">Membrane</keyword>
<keyword evidence="4" id="KW-0964">Secreted</keyword>
<evidence type="ECO:0000259" key="9">
    <source>
        <dbReference type="Pfam" id="PF05048"/>
    </source>
</evidence>
<dbReference type="RefSeq" id="WP_183960844.1">
    <property type="nucleotide sequence ID" value="NZ_JACHHP010000003.1"/>
</dbReference>
<dbReference type="PANTHER" id="PTHR11319:SF35">
    <property type="entry name" value="OUTER MEMBRANE PROTEIN PMPC-RELATED"/>
    <property type="match status" value="1"/>
</dbReference>
<reference evidence="10 11" key="1">
    <citation type="submission" date="2020-08" db="EMBL/GenBank/DDBJ databases">
        <title>Genomic Encyclopedia of Type Strains, Phase IV (KMG-IV): sequencing the most valuable type-strain genomes for metagenomic binning, comparative biology and taxonomic classification.</title>
        <authorList>
            <person name="Goeker M."/>
        </authorList>
    </citation>
    <scope>NUCLEOTIDE SEQUENCE [LARGE SCALE GENOMIC DNA]</scope>
    <source>
        <strain evidence="10 11">DSM 24163</strain>
    </source>
</reference>
<accession>A0A7W8D7S9</accession>
<evidence type="ECO:0000313" key="11">
    <source>
        <dbReference type="Proteomes" id="UP000521199"/>
    </source>
</evidence>
<evidence type="ECO:0000256" key="3">
    <source>
        <dbReference type="ARBA" id="ARBA00004613"/>
    </source>
</evidence>
<evidence type="ECO:0000256" key="5">
    <source>
        <dbReference type="ARBA" id="ARBA00022729"/>
    </source>
</evidence>
<dbReference type="NCBIfam" id="NF041518">
    <property type="entry name" value="choice_anch_Q"/>
    <property type="match status" value="1"/>
</dbReference>
<feature type="signal peptide" evidence="8">
    <location>
        <begin position="1"/>
        <end position="26"/>
    </location>
</feature>
<evidence type="ECO:0000256" key="1">
    <source>
        <dbReference type="ARBA" id="ARBA00004196"/>
    </source>
</evidence>
<dbReference type="EMBL" id="JACHHP010000003">
    <property type="protein sequence ID" value="MBB5208307.1"/>
    <property type="molecule type" value="Genomic_DNA"/>
</dbReference>
<gene>
    <name evidence="10" type="ORF">HNQ52_001849</name>
</gene>
<evidence type="ECO:0000256" key="2">
    <source>
        <dbReference type="ARBA" id="ARBA00004442"/>
    </source>
</evidence>
<evidence type="ECO:0000256" key="6">
    <source>
        <dbReference type="ARBA" id="ARBA00023136"/>
    </source>
</evidence>
<evidence type="ECO:0000256" key="7">
    <source>
        <dbReference type="ARBA" id="ARBA00023237"/>
    </source>
</evidence>
<dbReference type="Pfam" id="PF02415">
    <property type="entry name" value="Chlam_PMP"/>
    <property type="match status" value="1"/>
</dbReference>
<dbReference type="Proteomes" id="UP000521199">
    <property type="component" value="Unassembled WGS sequence"/>
</dbReference>
<organism evidence="10 11">
    <name type="scientific">Chiayiivirga flava</name>
    <dbReference type="NCBI Taxonomy" id="659595"/>
    <lineage>
        <taxon>Bacteria</taxon>
        <taxon>Pseudomonadati</taxon>
        <taxon>Pseudomonadota</taxon>
        <taxon>Gammaproteobacteria</taxon>
        <taxon>Lysobacterales</taxon>
        <taxon>Lysobacteraceae</taxon>
        <taxon>Chiayiivirga</taxon>
    </lineage>
</organism>
<dbReference type="GO" id="GO:0005576">
    <property type="term" value="C:extracellular region"/>
    <property type="evidence" value="ECO:0007669"/>
    <property type="project" value="UniProtKB-SubCell"/>
</dbReference>
<dbReference type="InterPro" id="IPR026457">
    <property type="entry name" value="CSLREA_Nterm"/>
</dbReference>
<keyword evidence="5 8" id="KW-0732">Signal</keyword>
<keyword evidence="7" id="KW-0998">Cell outer membrane</keyword>
<dbReference type="Pfam" id="PF05048">
    <property type="entry name" value="NosD"/>
    <property type="match status" value="1"/>
</dbReference>
<evidence type="ECO:0000256" key="4">
    <source>
        <dbReference type="ARBA" id="ARBA00022525"/>
    </source>
</evidence>
<dbReference type="SUPFAM" id="SSF51126">
    <property type="entry name" value="Pectin lyase-like"/>
    <property type="match status" value="2"/>
</dbReference>
<dbReference type="NCBIfam" id="TIGR04214">
    <property type="entry name" value="CSLREA_Nterm"/>
    <property type="match status" value="1"/>
</dbReference>
<dbReference type="InterPro" id="IPR011050">
    <property type="entry name" value="Pectin_lyase_fold/virulence"/>
</dbReference>
<comment type="subcellular location">
    <subcellularLocation>
        <location evidence="1">Cell envelope</location>
    </subcellularLocation>
    <subcellularLocation>
        <location evidence="2">Cell outer membrane</location>
    </subcellularLocation>
    <subcellularLocation>
        <location evidence="3">Secreted</location>
    </subcellularLocation>
</comment>